<dbReference type="PANTHER" id="PTHR43384">
    <property type="entry name" value="SEPTUM SITE-DETERMINING PROTEIN MIND HOMOLOG, CHLOROPLASTIC-RELATED"/>
    <property type="match status" value="1"/>
</dbReference>
<dbReference type="EMBL" id="CP144913">
    <property type="protein sequence ID" value="WXB75535.1"/>
    <property type="molecule type" value="Genomic_DNA"/>
</dbReference>
<evidence type="ECO:0000256" key="1">
    <source>
        <dbReference type="ARBA" id="ARBA00022741"/>
    </source>
</evidence>
<feature type="domain" description="CobQ/CobB/MinD/ParA nucleotide binding" evidence="3">
    <location>
        <begin position="164"/>
        <end position="389"/>
    </location>
</feature>
<gene>
    <name evidence="4" type="ORF">V1351_11320</name>
</gene>
<sequence length="451" mass="47415">MSATILTALDPDWEGRMVEIVDRLPGVGVGRRCADLADLLAAASAGHGDVALVSGELRGLDRDALSHLADHGVRVVGASREGGEEQERQLRQLGIPQHIHLGTPREALVAALTSPDAIMTAIPGLALDPGEPVAGENTPSRIEQEVEDEQAPLPPDEGPGTVVAVWGPTGAPGRSTLAVNLASEVAAGGTSALLVDMDTYGASVAQLLSVLDEAPGLAAAARASELGTLDVPSLARLAVEAAPGLRVLTGIPTASRWTEVRPAAIEQIIELARSLAAVIVLDCGFNIEDDEELSYDTLAPRRNATTLTALAASDELLLVGAADPIGLQRMVRAVEALGQVPAPRPRPVVNRVRASSVGPDPRRRIAESLQRFAGLDDVTFLPDDPAATDAALLSGQTLMECAPESELRLTIGQVAAHLTGRTPTRRPARRWWRRPRAARVPRMRSHPQRGA</sequence>
<name>A0ABZ2MEQ1_9MICO</name>
<keyword evidence="1" id="KW-0547">Nucleotide-binding</keyword>
<evidence type="ECO:0000256" key="2">
    <source>
        <dbReference type="ARBA" id="ARBA00022840"/>
    </source>
</evidence>
<dbReference type="InterPro" id="IPR002586">
    <property type="entry name" value="CobQ/CobB/MinD/ParA_Nub-bd_dom"/>
</dbReference>
<keyword evidence="2" id="KW-0067">ATP-binding</keyword>
<dbReference type="InterPro" id="IPR050625">
    <property type="entry name" value="ParA/MinD_ATPase"/>
</dbReference>
<dbReference type="Gene3D" id="3.40.50.300">
    <property type="entry name" value="P-loop containing nucleotide triphosphate hydrolases"/>
    <property type="match status" value="1"/>
</dbReference>
<accession>A0ABZ2MEQ1</accession>
<dbReference type="PANTHER" id="PTHR43384:SF6">
    <property type="entry name" value="SEPTUM SITE-DETERMINING PROTEIN MIND HOMOLOG, CHLOROPLASTIC"/>
    <property type="match status" value="1"/>
</dbReference>
<dbReference type="InterPro" id="IPR027417">
    <property type="entry name" value="P-loop_NTPase"/>
</dbReference>
<dbReference type="Proteomes" id="UP001382727">
    <property type="component" value="Chromosome"/>
</dbReference>
<protein>
    <recommendedName>
        <fullName evidence="3">CobQ/CobB/MinD/ParA nucleotide binding domain-containing protein</fullName>
    </recommendedName>
</protein>
<reference evidence="4 5" key="1">
    <citation type="submission" date="2024-02" db="EMBL/GenBank/DDBJ databases">
        <title>Janibacter sp. nov., isolated from gut of marine sandworm.</title>
        <authorList>
            <person name="Kim B."/>
            <person name="Jun M.O."/>
            <person name="Shin N.-R."/>
        </authorList>
    </citation>
    <scope>NUCLEOTIDE SEQUENCE [LARGE SCALE GENOMIC DNA]</scope>
    <source>
        <strain evidence="4 5">A1S7</strain>
    </source>
</reference>
<evidence type="ECO:0000259" key="3">
    <source>
        <dbReference type="Pfam" id="PF01656"/>
    </source>
</evidence>
<dbReference type="SUPFAM" id="SSF52540">
    <property type="entry name" value="P-loop containing nucleoside triphosphate hydrolases"/>
    <property type="match status" value="1"/>
</dbReference>
<organism evidence="4 5">
    <name type="scientific">Janibacter alittae</name>
    <dbReference type="NCBI Taxonomy" id="3115209"/>
    <lineage>
        <taxon>Bacteria</taxon>
        <taxon>Bacillati</taxon>
        <taxon>Actinomycetota</taxon>
        <taxon>Actinomycetes</taxon>
        <taxon>Micrococcales</taxon>
        <taxon>Intrasporangiaceae</taxon>
        <taxon>Janibacter</taxon>
    </lineage>
</organism>
<keyword evidence="5" id="KW-1185">Reference proteome</keyword>
<proteinExistence type="predicted"/>
<evidence type="ECO:0000313" key="5">
    <source>
        <dbReference type="Proteomes" id="UP001382727"/>
    </source>
</evidence>
<dbReference type="RefSeq" id="WP_338748261.1">
    <property type="nucleotide sequence ID" value="NZ_CP144913.1"/>
</dbReference>
<evidence type="ECO:0000313" key="4">
    <source>
        <dbReference type="EMBL" id="WXB75535.1"/>
    </source>
</evidence>
<dbReference type="Pfam" id="PF01656">
    <property type="entry name" value="CbiA"/>
    <property type="match status" value="1"/>
</dbReference>